<dbReference type="GO" id="GO:0005840">
    <property type="term" value="C:ribosome"/>
    <property type="evidence" value="ECO:0007669"/>
    <property type="project" value="UniProtKB-KW"/>
</dbReference>
<dbReference type="InterPro" id="IPR008991">
    <property type="entry name" value="Translation_prot_SH3-like_sf"/>
</dbReference>
<dbReference type="EMBL" id="WWNE01000006">
    <property type="protein sequence ID" value="NBG65838.1"/>
    <property type="molecule type" value="Genomic_DNA"/>
</dbReference>
<dbReference type="InterPro" id="IPR005824">
    <property type="entry name" value="KOW"/>
</dbReference>
<keyword evidence="5" id="KW-0699">rRNA-binding</keyword>
<dbReference type="InterPro" id="IPR057264">
    <property type="entry name" value="Ribosomal_uL24_C"/>
</dbReference>
<dbReference type="SUPFAM" id="SSF50104">
    <property type="entry name" value="Translation proteins SH3-like domain"/>
    <property type="match status" value="1"/>
</dbReference>
<comment type="function">
    <text evidence="5">One of the proteins that surrounds the polypeptide exit tunnel on the outside of the subunit.</text>
</comment>
<evidence type="ECO:0000313" key="9">
    <source>
        <dbReference type="Proteomes" id="UP000470771"/>
    </source>
</evidence>
<dbReference type="InterPro" id="IPR005825">
    <property type="entry name" value="Ribosomal_uL24_CS"/>
</dbReference>
<dbReference type="PROSITE" id="PS01108">
    <property type="entry name" value="RIBOSOMAL_L24"/>
    <property type="match status" value="1"/>
</dbReference>
<evidence type="ECO:0000256" key="2">
    <source>
        <dbReference type="ARBA" id="ARBA00022980"/>
    </source>
</evidence>
<dbReference type="SMART" id="SM00739">
    <property type="entry name" value="KOW"/>
    <property type="match status" value="1"/>
</dbReference>
<organism evidence="8 9">
    <name type="scientific">Acidiluteibacter ferrifornacis</name>
    <dbReference type="NCBI Taxonomy" id="2692424"/>
    <lineage>
        <taxon>Bacteria</taxon>
        <taxon>Pseudomonadati</taxon>
        <taxon>Bacteroidota</taxon>
        <taxon>Flavobacteriia</taxon>
        <taxon>Flavobacteriales</taxon>
        <taxon>Cryomorphaceae</taxon>
        <taxon>Acidiluteibacter</taxon>
    </lineage>
</organism>
<accession>A0A6N9NGR4</accession>
<dbReference type="Gene3D" id="2.30.30.30">
    <property type="match status" value="1"/>
</dbReference>
<dbReference type="Pfam" id="PF00467">
    <property type="entry name" value="KOW"/>
    <property type="match status" value="1"/>
</dbReference>
<dbReference type="Pfam" id="PF17136">
    <property type="entry name" value="ribosomal_L24"/>
    <property type="match status" value="1"/>
</dbReference>
<keyword evidence="2 5" id="KW-0689">Ribosomal protein</keyword>
<dbReference type="InterPro" id="IPR003256">
    <property type="entry name" value="Ribosomal_uL24"/>
</dbReference>
<dbReference type="AlphaFoldDB" id="A0A6N9NGR4"/>
<dbReference type="RefSeq" id="WP_160632798.1">
    <property type="nucleotide sequence ID" value="NZ_WWNE01000006.1"/>
</dbReference>
<dbReference type="GO" id="GO:0019843">
    <property type="term" value="F:rRNA binding"/>
    <property type="evidence" value="ECO:0007669"/>
    <property type="project" value="UniProtKB-UniRule"/>
</dbReference>
<name>A0A6N9NGR4_9FLAO</name>
<sequence>MSKLHIKKGDKVKVLAGESKNKMGTVIKVYPDTKRALVEGDEIKKVSKHTKPNAANPQGGIVEQDAPIHISNLMVVDSKGVAAKTGRKVEDGKTVRFNKKSGEVIK</sequence>
<evidence type="ECO:0000256" key="3">
    <source>
        <dbReference type="ARBA" id="ARBA00023274"/>
    </source>
</evidence>
<protein>
    <recommendedName>
        <fullName evidence="4 5">Large ribosomal subunit protein uL24</fullName>
    </recommendedName>
</protein>
<dbReference type="Proteomes" id="UP000470771">
    <property type="component" value="Unassembled WGS sequence"/>
</dbReference>
<evidence type="ECO:0000256" key="1">
    <source>
        <dbReference type="ARBA" id="ARBA00010618"/>
    </source>
</evidence>
<dbReference type="GO" id="GO:1990904">
    <property type="term" value="C:ribonucleoprotein complex"/>
    <property type="evidence" value="ECO:0007669"/>
    <property type="project" value="UniProtKB-KW"/>
</dbReference>
<evidence type="ECO:0000259" key="7">
    <source>
        <dbReference type="SMART" id="SM00739"/>
    </source>
</evidence>
<comment type="function">
    <text evidence="5">One of two assembly initiator proteins, it binds directly to the 5'-end of the 23S rRNA, where it nucleates assembly of the 50S subunit.</text>
</comment>
<dbReference type="HAMAP" id="MF_01326_B">
    <property type="entry name" value="Ribosomal_uL24_B"/>
    <property type="match status" value="1"/>
</dbReference>
<evidence type="ECO:0000256" key="5">
    <source>
        <dbReference type="HAMAP-Rule" id="MF_01326"/>
    </source>
</evidence>
<proteinExistence type="inferred from homology"/>
<keyword evidence="9" id="KW-1185">Reference proteome</keyword>
<dbReference type="NCBIfam" id="TIGR01079">
    <property type="entry name" value="rplX_bact"/>
    <property type="match status" value="1"/>
</dbReference>
<reference evidence="8 9" key="1">
    <citation type="submission" date="2019-12" db="EMBL/GenBank/DDBJ databases">
        <authorList>
            <person name="Zhao J."/>
        </authorList>
    </citation>
    <scope>NUCLEOTIDE SEQUENCE [LARGE SCALE GENOMIC DNA]</scope>
    <source>
        <strain evidence="8 9">S-15</strain>
    </source>
</reference>
<comment type="subunit">
    <text evidence="5">Part of the 50S ribosomal subunit.</text>
</comment>
<evidence type="ECO:0000313" key="8">
    <source>
        <dbReference type="EMBL" id="NBG65838.1"/>
    </source>
</evidence>
<keyword evidence="3 5" id="KW-0687">Ribonucleoprotein</keyword>
<dbReference type="GO" id="GO:0006412">
    <property type="term" value="P:translation"/>
    <property type="evidence" value="ECO:0007669"/>
    <property type="project" value="UniProtKB-UniRule"/>
</dbReference>
<dbReference type="InterPro" id="IPR041988">
    <property type="entry name" value="Ribosomal_uL24_KOW"/>
</dbReference>
<gene>
    <name evidence="5 8" type="primary">rplX</name>
    <name evidence="8" type="ORF">GQN54_06885</name>
</gene>
<feature type="domain" description="KOW" evidence="7">
    <location>
        <begin position="5"/>
        <end position="32"/>
    </location>
</feature>
<evidence type="ECO:0000256" key="4">
    <source>
        <dbReference type="ARBA" id="ARBA00035206"/>
    </source>
</evidence>
<dbReference type="InterPro" id="IPR014722">
    <property type="entry name" value="Rib_uL2_dom2"/>
</dbReference>
<keyword evidence="5" id="KW-0694">RNA-binding</keyword>
<dbReference type="GO" id="GO:0003735">
    <property type="term" value="F:structural constituent of ribosome"/>
    <property type="evidence" value="ECO:0007669"/>
    <property type="project" value="InterPro"/>
</dbReference>
<dbReference type="PANTHER" id="PTHR12903">
    <property type="entry name" value="MITOCHONDRIAL RIBOSOMAL PROTEIN L24"/>
    <property type="match status" value="1"/>
</dbReference>
<comment type="similarity">
    <text evidence="1 5 6">Belongs to the universal ribosomal protein uL24 family.</text>
</comment>
<dbReference type="CDD" id="cd06089">
    <property type="entry name" value="KOW_RPL26"/>
    <property type="match status" value="1"/>
</dbReference>
<comment type="caution">
    <text evidence="8">The sequence shown here is derived from an EMBL/GenBank/DDBJ whole genome shotgun (WGS) entry which is preliminary data.</text>
</comment>
<evidence type="ECO:0000256" key="6">
    <source>
        <dbReference type="RuleBase" id="RU003477"/>
    </source>
</evidence>